<feature type="compositionally biased region" description="Basic and acidic residues" evidence="1">
    <location>
        <begin position="58"/>
        <end position="76"/>
    </location>
</feature>
<evidence type="ECO:0000313" key="2">
    <source>
        <dbReference type="Proteomes" id="UP000887563"/>
    </source>
</evidence>
<keyword evidence="2" id="KW-1185">Reference proteome</keyword>
<proteinExistence type="predicted"/>
<dbReference type="AlphaFoldDB" id="A0A914KSQ3"/>
<reference evidence="3" key="1">
    <citation type="submission" date="2022-11" db="UniProtKB">
        <authorList>
            <consortium name="WormBaseParasite"/>
        </authorList>
    </citation>
    <scope>IDENTIFICATION</scope>
</reference>
<evidence type="ECO:0000256" key="1">
    <source>
        <dbReference type="SAM" id="MobiDB-lite"/>
    </source>
</evidence>
<dbReference type="WBParaSite" id="Minc3s00102g04592">
    <property type="protein sequence ID" value="Minc3s00102g04592"/>
    <property type="gene ID" value="Minc3s00102g04592"/>
</dbReference>
<feature type="region of interest" description="Disordered" evidence="1">
    <location>
        <begin position="58"/>
        <end position="97"/>
    </location>
</feature>
<name>A0A914KSQ3_MELIC</name>
<dbReference type="Proteomes" id="UP000887563">
    <property type="component" value="Unplaced"/>
</dbReference>
<organism evidence="2 3">
    <name type="scientific">Meloidogyne incognita</name>
    <name type="common">Southern root-knot nematode worm</name>
    <name type="synonym">Oxyuris incognita</name>
    <dbReference type="NCBI Taxonomy" id="6306"/>
    <lineage>
        <taxon>Eukaryota</taxon>
        <taxon>Metazoa</taxon>
        <taxon>Ecdysozoa</taxon>
        <taxon>Nematoda</taxon>
        <taxon>Chromadorea</taxon>
        <taxon>Rhabditida</taxon>
        <taxon>Tylenchina</taxon>
        <taxon>Tylenchomorpha</taxon>
        <taxon>Tylenchoidea</taxon>
        <taxon>Meloidogynidae</taxon>
        <taxon>Meloidogyninae</taxon>
        <taxon>Meloidogyne</taxon>
        <taxon>Meloidogyne incognita group</taxon>
    </lineage>
</organism>
<protein>
    <submittedName>
        <fullName evidence="3">Uncharacterized protein</fullName>
    </submittedName>
</protein>
<accession>A0A914KSQ3</accession>
<evidence type="ECO:0000313" key="3">
    <source>
        <dbReference type="WBParaSite" id="Minc3s00102g04592"/>
    </source>
</evidence>
<sequence>MTVLPIARAGANFQACMRRGKFHGMIWPVLSFHGFCLPSQHNSDKRQLREAGCDFTREGTDIQRTEGEQQGDELRSRKGRWRKNSSASQETHIRRRPCKAFHYPMSPKKQAQQHLSQLKKPIYLVNVHGLKHPYGAILSPI</sequence>